<feature type="region of interest" description="Disordered" evidence="1">
    <location>
        <begin position="1"/>
        <end position="63"/>
    </location>
</feature>
<evidence type="ECO:0000313" key="5">
    <source>
        <dbReference type="Proteomes" id="UP000573499"/>
    </source>
</evidence>
<feature type="region of interest" description="Disordered" evidence="1">
    <location>
        <begin position="134"/>
        <end position="267"/>
    </location>
</feature>
<feature type="region of interest" description="Disordered" evidence="1">
    <location>
        <begin position="300"/>
        <end position="325"/>
    </location>
</feature>
<dbReference type="Proteomes" id="UP000573499">
    <property type="component" value="Unassembled WGS sequence"/>
</dbReference>
<evidence type="ECO:0000259" key="3">
    <source>
        <dbReference type="PROSITE" id="PS51724"/>
    </source>
</evidence>
<feature type="compositionally biased region" description="Basic and acidic residues" evidence="1">
    <location>
        <begin position="150"/>
        <end position="164"/>
    </location>
</feature>
<feature type="compositionally biased region" description="Polar residues" evidence="1">
    <location>
        <begin position="300"/>
        <end position="309"/>
    </location>
</feature>
<accession>A0A7W2F6Y3</accession>
<dbReference type="AlphaFoldDB" id="A0A7W2F6Y3"/>
<protein>
    <submittedName>
        <fullName evidence="4">SPOR domain-containing protein</fullName>
    </submittedName>
</protein>
<keyword evidence="5" id="KW-1185">Reference proteome</keyword>
<proteinExistence type="predicted"/>
<feature type="domain" description="SPOR" evidence="3">
    <location>
        <begin position="266"/>
        <end position="344"/>
    </location>
</feature>
<evidence type="ECO:0000256" key="1">
    <source>
        <dbReference type="SAM" id="MobiDB-lite"/>
    </source>
</evidence>
<dbReference type="InterPro" id="IPR036680">
    <property type="entry name" value="SPOR-like_sf"/>
</dbReference>
<keyword evidence="2" id="KW-1133">Transmembrane helix</keyword>
<dbReference type="PANTHER" id="PTHR38687:SF1">
    <property type="entry name" value="CELL DIVISION PROTEIN DEDD"/>
    <property type="match status" value="1"/>
</dbReference>
<comment type="caution">
    <text evidence="4">The sequence shown here is derived from an EMBL/GenBank/DDBJ whole genome shotgun (WGS) entry which is preliminary data.</text>
</comment>
<dbReference type="EMBL" id="JACEZU010000002">
    <property type="protein sequence ID" value="MBA5686246.1"/>
    <property type="molecule type" value="Genomic_DNA"/>
</dbReference>
<organism evidence="4 5">
    <name type="scientific">Rugamonas apoptosis</name>
    <dbReference type="NCBI Taxonomy" id="2758570"/>
    <lineage>
        <taxon>Bacteria</taxon>
        <taxon>Pseudomonadati</taxon>
        <taxon>Pseudomonadota</taxon>
        <taxon>Betaproteobacteria</taxon>
        <taxon>Burkholderiales</taxon>
        <taxon>Oxalobacteraceae</taxon>
        <taxon>Telluria group</taxon>
        <taxon>Rugamonas</taxon>
    </lineage>
</organism>
<dbReference type="PROSITE" id="PS51724">
    <property type="entry name" value="SPOR"/>
    <property type="match status" value="1"/>
</dbReference>
<name>A0A7W2F6Y3_9BURK</name>
<feature type="compositionally biased region" description="Low complexity" evidence="1">
    <location>
        <begin position="165"/>
        <end position="178"/>
    </location>
</feature>
<keyword evidence="2" id="KW-0472">Membrane</keyword>
<dbReference type="RefSeq" id="WP_182152058.1">
    <property type="nucleotide sequence ID" value="NZ_JACEZU010000002.1"/>
</dbReference>
<dbReference type="GO" id="GO:0032506">
    <property type="term" value="P:cytokinetic process"/>
    <property type="evidence" value="ECO:0007669"/>
    <property type="project" value="TreeGrafter"/>
</dbReference>
<dbReference type="PANTHER" id="PTHR38687">
    <property type="entry name" value="CELL DIVISION PROTEIN DEDD-RELATED"/>
    <property type="match status" value="1"/>
</dbReference>
<feature type="compositionally biased region" description="Basic and acidic residues" evidence="1">
    <location>
        <begin position="10"/>
        <end position="34"/>
    </location>
</feature>
<feature type="transmembrane region" description="Helical" evidence="2">
    <location>
        <begin position="69"/>
        <end position="87"/>
    </location>
</feature>
<evidence type="ECO:0000256" key="2">
    <source>
        <dbReference type="SAM" id="Phobius"/>
    </source>
</evidence>
<dbReference type="GO" id="GO:0030428">
    <property type="term" value="C:cell septum"/>
    <property type="evidence" value="ECO:0007669"/>
    <property type="project" value="TreeGrafter"/>
</dbReference>
<dbReference type="InterPro" id="IPR007730">
    <property type="entry name" value="SPOR-like_dom"/>
</dbReference>
<keyword evidence="2" id="KW-0812">Transmembrane</keyword>
<dbReference type="GO" id="GO:0042834">
    <property type="term" value="F:peptidoglycan binding"/>
    <property type="evidence" value="ECO:0007669"/>
    <property type="project" value="InterPro"/>
</dbReference>
<gene>
    <name evidence="4" type="ORF">H3H39_04165</name>
</gene>
<sequence>MGLFSKLSKNKQESAGEDSGHYTRAEDQAATERARSKRASSAGGKGRSRADAEAADPVLPEKKRARRRLVGAIALALAVAVGLPMVLDSEPKPLSSDIDIKIPSKDKSGELPAAAAVAASAALDNTEEIVSVPAKATPAKPAPAVAESKPAAEPKPVAEAKPAAEPKPAAAEAKLAPAKVRESLPVAELPKAEVKPPKAEVKAEAKAEAKPEHKQEAKAEPKLEAKAEARQEHKADAKPAKDDAKSGDDAARAMAILEGKPSKPAEAAGQKYVLQVAALTAQDKVDELQEKLRGAGIKSFTQKVPTQSGERTRVRVGPFSSKEEAEKVRAKLARMGLNGSLVPV</sequence>
<dbReference type="SUPFAM" id="SSF110997">
    <property type="entry name" value="Sporulation related repeat"/>
    <property type="match status" value="1"/>
</dbReference>
<dbReference type="Pfam" id="PF05036">
    <property type="entry name" value="SPOR"/>
    <property type="match status" value="1"/>
</dbReference>
<evidence type="ECO:0000313" key="4">
    <source>
        <dbReference type="EMBL" id="MBA5686246.1"/>
    </source>
</evidence>
<dbReference type="InterPro" id="IPR052521">
    <property type="entry name" value="Cell_div_SPOR-domain"/>
</dbReference>
<feature type="compositionally biased region" description="Low complexity" evidence="1">
    <location>
        <begin position="134"/>
        <end position="149"/>
    </location>
</feature>
<reference evidence="4 5" key="1">
    <citation type="submission" date="2020-07" db="EMBL/GenBank/DDBJ databases">
        <title>Novel species isolated from subtropical streams in China.</title>
        <authorList>
            <person name="Lu H."/>
        </authorList>
    </citation>
    <scope>NUCLEOTIDE SEQUENCE [LARGE SCALE GENOMIC DNA]</scope>
    <source>
        <strain evidence="4 5">LX47W</strain>
    </source>
</reference>
<dbReference type="Gene3D" id="3.30.70.1070">
    <property type="entry name" value="Sporulation related repeat"/>
    <property type="match status" value="1"/>
</dbReference>
<feature type="compositionally biased region" description="Basic and acidic residues" evidence="1">
    <location>
        <begin position="190"/>
        <end position="251"/>
    </location>
</feature>
<dbReference type="GO" id="GO:0032153">
    <property type="term" value="C:cell division site"/>
    <property type="evidence" value="ECO:0007669"/>
    <property type="project" value="TreeGrafter"/>
</dbReference>